<evidence type="ECO:0008006" key="3">
    <source>
        <dbReference type="Google" id="ProtNLM"/>
    </source>
</evidence>
<dbReference type="STRING" id="237610.BJP27_22515"/>
<name>A0A1G5PCH9_9PSED</name>
<accession>A0A1G5PCH9</accession>
<comment type="caution">
    <text evidence="1">The sequence shown here is derived from an EMBL/GenBank/DDBJ whole genome shotgun (WGS) entry which is preliminary data.</text>
</comment>
<gene>
    <name evidence="1" type="ORF">SAMN05216279_112116</name>
</gene>
<evidence type="ECO:0000313" key="1">
    <source>
        <dbReference type="EMBL" id="SCZ47255.1"/>
    </source>
</evidence>
<organism evidence="1 2">
    <name type="scientific">Pseudomonas oryzihabitans</name>
    <dbReference type="NCBI Taxonomy" id="47885"/>
    <lineage>
        <taxon>Bacteria</taxon>
        <taxon>Pseudomonadati</taxon>
        <taxon>Pseudomonadota</taxon>
        <taxon>Gammaproteobacteria</taxon>
        <taxon>Pseudomonadales</taxon>
        <taxon>Pseudomonadaceae</taxon>
        <taxon>Pseudomonas</taxon>
    </lineage>
</organism>
<proteinExistence type="predicted"/>
<sequence length="105" mass="11409">MALTPLTPVRYVMDNPFQLIAAAFEQDFRVNFRIERLDGSVSLTLSDDSGVKVKRLISKQQLHDHTRLARLIDSIRLGIAIDEGHGVTALLAGGTGGAPRLTVAN</sequence>
<dbReference type="Pfam" id="PF12021">
    <property type="entry name" value="DUF3509"/>
    <property type="match status" value="1"/>
</dbReference>
<evidence type="ECO:0000313" key="2">
    <source>
        <dbReference type="Proteomes" id="UP000183046"/>
    </source>
</evidence>
<dbReference type="EMBL" id="FMWB01000012">
    <property type="protein sequence ID" value="SCZ47255.1"/>
    <property type="molecule type" value="Genomic_DNA"/>
</dbReference>
<dbReference type="Proteomes" id="UP000183046">
    <property type="component" value="Unassembled WGS sequence"/>
</dbReference>
<reference evidence="2" key="1">
    <citation type="submission" date="2016-10" db="EMBL/GenBank/DDBJ databases">
        <authorList>
            <person name="de Groot N.N."/>
        </authorList>
    </citation>
    <scope>NUCLEOTIDE SEQUENCE [LARGE SCALE GENOMIC DNA]</scope>
    <source>
        <strain evidence="2">DSM 15758</strain>
    </source>
</reference>
<dbReference type="InterPro" id="IPR021898">
    <property type="entry name" value="DUF3509"/>
</dbReference>
<protein>
    <recommendedName>
        <fullName evidence="3">DUF3509 domain-containing protein</fullName>
    </recommendedName>
</protein>
<dbReference type="AlphaFoldDB" id="A0A1G5PCH9"/>